<feature type="region of interest" description="Disordered" evidence="2">
    <location>
        <begin position="77"/>
        <end position="161"/>
    </location>
</feature>
<dbReference type="InterPro" id="IPR025160">
    <property type="entry name" value="AATF"/>
</dbReference>
<dbReference type="AlphaFoldDB" id="A0A6M2DKB1"/>
<reference evidence="5" key="1">
    <citation type="submission" date="2020-03" db="EMBL/GenBank/DDBJ databases">
        <title>Transcriptomic Profiling of the Digestive Tract of the Rat Flea, Xenopsylla cheopis, Following Blood Feeding and Infection with Yersinia pestis.</title>
        <authorList>
            <person name="Bland D.M."/>
            <person name="Martens C.A."/>
            <person name="Virtaneva K."/>
            <person name="Kanakabandi K."/>
            <person name="Long D."/>
            <person name="Rosenke R."/>
            <person name="Saturday G.A."/>
            <person name="Hoyt F.H."/>
            <person name="Bruno D.P."/>
            <person name="Ribeiro J.M.C."/>
            <person name="Hinnebusch J."/>
        </authorList>
    </citation>
    <scope>NUCLEOTIDE SEQUENCE</scope>
</reference>
<feature type="domain" description="AATF leucine zipper-containing" evidence="4">
    <location>
        <begin position="181"/>
        <end position="336"/>
    </location>
</feature>
<name>A0A6M2DKB1_XENCH</name>
<dbReference type="PANTHER" id="PTHR15565">
    <property type="entry name" value="AATF PROTEIN APOPTOSIS ANTAGONIZING TRANSCRIPTION FACTOR"/>
    <property type="match status" value="1"/>
</dbReference>
<proteinExistence type="inferred from homology"/>
<evidence type="ECO:0000259" key="4">
    <source>
        <dbReference type="Pfam" id="PF13339"/>
    </source>
</evidence>
<accession>A0A6M2DKB1</accession>
<evidence type="ECO:0000256" key="1">
    <source>
        <dbReference type="ARBA" id="ARBA00008966"/>
    </source>
</evidence>
<sequence>MSTTKRKSKTLSEKISDALKVPDLQDPEDDIYEDTKAKIVEADSDFENEQNLEAALSSFRKQNAKLLQDVDKKYAGKAVSRKSLYPEDISDSNDEGITSDSDNSYGDDSVGRFVKIQSTNSNDEDEVDEDLNEPEEQDSFDSDSDISNDVEEEEDDDENACSIKETSDFKHVKDTNMSESVQKGQSVCQQLQIWEKMMKMRINLQAALLKLDKFPICDDYTKLVADANEEQKKILQDSKTNVTNLLNKLLNVQQLLLNNYPETKNLLKSDNSKKVDNVVDMNEEIPSETEPSDEDDSEVVIPNKKCKISDFPNVLSSTHEKYKSYRNGVIQKWHDKVRVASGAVNHKNLGSSSLIQHIEYVLSDKERLLKRTQLSRSNYETKPKIQDKASENDIEEKKVENQYDPETFNDDDFYHQLLRELIEYKTANVTDPIELSKQSIELQQLRNKMKRKIDTKATKGRRIRYTVHPKLVNFMAPEDVSMWTDEAKDELFKSLFGKDFEKKVL</sequence>
<feature type="compositionally biased region" description="Acidic residues" evidence="2">
    <location>
        <begin position="122"/>
        <end position="159"/>
    </location>
</feature>
<dbReference type="PANTHER" id="PTHR15565:SF0">
    <property type="entry name" value="PROTEIN AATF"/>
    <property type="match status" value="1"/>
</dbReference>
<dbReference type="Pfam" id="PF13339">
    <property type="entry name" value="AATF-Che1"/>
    <property type="match status" value="1"/>
</dbReference>
<dbReference type="GO" id="GO:0005730">
    <property type="term" value="C:nucleolus"/>
    <property type="evidence" value="ECO:0007669"/>
    <property type="project" value="TreeGrafter"/>
</dbReference>
<feature type="region of interest" description="Disordered" evidence="2">
    <location>
        <begin position="1"/>
        <end position="29"/>
    </location>
</feature>
<protein>
    <submittedName>
        <fullName evidence="5">Putative apoptosis antagonizing transcription factor/protein transport protein</fullName>
    </submittedName>
</protein>
<dbReference type="Pfam" id="PF08164">
    <property type="entry name" value="TRAUB"/>
    <property type="match status" value="1"/>
</dbReference>
<comment type="similarity">
    <text evidence="1">Belongs to the AATF family.</text>
</comment>
<evidence type="ECO:0000256" key="2">
    <source>
        <dbReference type="SAM" id="MobiDB-lite"/>
    </source>
</evidence>
<dbReference type="InterPro" id="IPR039223">
    <property type="entry name" value="AATF/Bfr2"/>
</dbReference>
<feature type="domain" description="Apoptosis-antagonizing transcription factor C-terminal" evidence="3">
    <location>
        <begin position="414"/>
        <end position="496"/>
    </location>
</feature>
<dbReference type="EMBL" id="GIIL01003027">
    <property type="protein sequence ID" value="NOV46753.1"/>
    <property type="molecule type" value="Transcribed_RNA"/>
</dbReference>
<feature type="compositionally biased region" description="Polar residues" evidence="2">
    <location>
        <begin position="95"/>
        <end position="106"/>
    </location>
</feature>
<dbReference type="InterPro" id="IPR012617">
    <property type="entry name" value="AATF_C"/>
</dbReference>
<organism evidence="5">
    <name type="scientific">Xenopsylla cheopis</name>
    <name type="common">Oriental rat flea</name>
    <name type="synonym">Pulex cheopis</name>
    <dbReference type="NCBI Taxonomy" id="163159"/>
    <lineage>
        <taxon>Eukaryota</taxon>
        <taxon>Metazoa</taxon>
        <taxon>Ecdysozoa</taxon>
        <taxon>Arthropoda</taxon>
        <taxon>Hexapoda</taxon>
        <taxon>Insecta</taxon>
        <taxon>Pterygota</taxon>
        <taxon>Neoptera</taxon>
        <taxon>Endopterygota</taxon>
        <taxon>Siphonaptera</taxon>
        <taxon>Pulicidae</taxon>
        <taxon>Xenopsyllinae</taxon>
        <taxon>Xenopsylla</taxon>
    </lineage>
</organism>
<dbReference type="GO" id="GO:0006357">
    <property type="term" value="P:regulation of transcription by RNA polymerase II"/>
    <property type="evidence" value="ECO:0007669"/>
    <property type="project" value="TreeGrafter"/>
</dbReference>
<evidence type="ECO:0000259" key="3">
    <source>
        <dbReference type="Pfam" id="PF08164"/>
    </source>
</evidence>
<evidence type="ECO:0000313" key="5">
    <source>
        <dbReference type="EMBL" id="NOV46753.1"/>
    </source>
</evidence>